<dbReference type="GO" id="GO:0004386">
    <property type="term" value="F:helicase activity"/>
    <property type="evidence" value="ECO:0007669"/>
    <property type="project" value="UniProtKB-KW"/>
</dbReference>
<organism evidence="2 3">
    <name type="scientific">Candidatus Ethanoperedens thermophilum</name>
    <dbReference type="NCBI Taxonomy" id="2766897"/>
    <lineage>
        <taxon>Archaea</taxon>
        <taxon>Methanobacteriati</taxon>
        <taxon>Methanobacteriota</taxon>
        <taxon>Stenosarchaea group</taxon>
        <taxon>Methanomicrobia</taxon>
        <taxon>Methanosarcinales</taxon>
        <taxon>Methanosarcinales incertae sedis</taxon>
        <taxon>GOM Arc I cluster</taxon>
        <taxon>Candidatus Ethanoperedens</taxon>
    </lineage>
</organism>
<evidence type="ECO:0000313" key="2">
    <source>
        <dbReference type="EMBL" id="NMG83696.1"/>
    </source>
</evidence>
<protein>
    <submittedName>
        <fullName evidence="2">DEAD/DEAH box helicase</fullName>
    </submittedName>
</protein>
<dbReference type="PANTHER" id="PTHR42927:SF1">
    <property type="entry name" value="HELICASE SUPERFAMILY 1 AND 2 DOMAIN-CONTAINING PROTEIN"/>
    <property type="match status" value="1"/>
</dbReference>
<dbReference type="PANTHER" id="PTHR42927">
    <property type="entry name" value="HELICASE SUPERFAMILY 1 AND 2 DOMAIN-CONTAINING PROTEIN"/>
    <property type="match status" value="1"/>
</dbReference>
<dbReference type="GO" id="GO:0009307">
    <property type="term" value="P:DNA restriction-modification system"/>
    <property type="evidence" value="ECO:0007669"/>
    <property type="project" value="UniProtKB-KW"/>
</dbReference>
<comment type="caution">
    <text evidence="2">The sequence shown here is derived from an EMBL/GenBank/DDBJ whole genome shotgun (WGS) entry which is preliminary data.</text>
</comment>
<gene>
    <name evidence="2" type="ORF">GIS02_05795</name>
</gene>
<dbReference type="GO" id="GO:0003677">
    <property type="term" value="F:DNA binding"/>
    <property type="evidence" value="ECO:0007669"/>
    <property type="project" value="UniProtKB-KW"/>
</dbReference>
<dbReference type="Pfam" id="PF04313">
    <property type="entry name" value="HSDR_N"/>
    <property type="match status" value="1"/>
</dbReference>
<sequence length="975" mass="114162">MTTDTTEKAFQNDIIAHLVSTGYNQRGNHNYNRASCIDPELTLKFIQDTQEREWKKFQQVYGEQSEQKFFYRLVSEIERKGTINVLRNGFKDVGCHFKLFYPKPNNKKNPDLFEKFEKNIFSVIDELEYEQEEDGKRLDLAVFINGLPIITIELKDTFYQGVERAIKQYKEDRDPREKIFQRCFVHFAMSDEKIFMATKLEGWKTRFLPFNKGFENPDVKNDYKTSYLYNDILQINKLSKLISNFIYMEKNEDTRAVKPIFPRYHQLNCVNLLLADAKPGKNYLIEHSNGSGKTKTIAWLAHGLVNKFDAEDSRVYDMVIVVSDRRVIDKQLQDQVQSIEKVKGIVEKIEKHSEQLKEALKTGSNIIVTTLQKFPYILEEVGDLPERKYSVIIDEAHSSQTGITARKMKQVLSTNSLEEAEALDIEEMDEVDEEILREIESCRNLKNISFFAFTATPKNKTLEMFGWKDEYGHYHPFHTYTMKQAIEEGFILDVLKNYLTYETYFKLVKKIQDDPKYDERRAKKLLRTFVEEHPVAIARKTAIMLNHFMNSTIHKIGGRAKAMVVTRSRLHAVLYKKAFDTLIKENNYPIKTLVAFTGVVRHDEREYTENSMNYLPSKKTIQKAFEEDQYKILIVANKFQTGFDQPLLHTMYADKILNGITAVQTLCRINRIHPDKNDTLILDFVNKTEIIQKAFQPYYEVTFLKEATDPHKLYELEEKLLDCQVFDQSDIETFVKAWKKGASQPKLHNILSPIVNEFRQKTKKEQVEFKKTLGRYQSIYSFLSQLIPFSDVNLEEMYIFNKFLNRKLPTINNPIPFSVLQDVDMDSYKIVEKGEKVIYLTSSGELSPISSMVGEPTPEYNEPLSKIIKDLNDAFGTNFTDDDKIFLGRVKDNLLGNTELINKMEHNSKENVRAVFDKYFNKEMDKLLNGNMNFYKRVVDNEKLRRRLKDAIFDFMYLEYKKIENNKGNEKLGVV</sequence>
<dbReference type="AlphaFoldDB" id="A0A848DAU9"/>
<keyword evidence="2" id="KW-0547">Nucleotide-binding</keyword>
<dbReference type="InterPro" id="IPR055180">
    <property type="entry name" value="HsdR_RecA-like_helicase_dom_2"/>
</dbReference>
<dbReference type="InterPro" id="IPR007409">
    <property type="entry name" value="Restrct_endonuc_type1_HsdR_N"/>
</dbReference>
<feature type="domain" description="Helicase ATP-binding" evidence="1">
    <location>
        <begin position="274"/>
        <end position="475"/>
    </location>
</feature>
<dbReference type="EMBL" id="WNEG01000099">
    <property type="protein sequence ID" value="NMG83696.1"/>
    <property type="molecule type" value="Genomic_DNA"/>
</dbReference>
<dbReference type="Proteomes" id="UP000606580">
    <property type="component" value="Unassembled WGS sequence"/>
</dbReference>
<dbReference type="Gene3D" id="3.90.1570.50">
    <property type="match status" value="1"/>
</dbReference>
<dbReference type="Gene3D" id="3.40.50.300">
    <property type="entry name" value="P-loop containing nucleotide triphosphate hydrolases"/>
    <property type="match status" value="2"/>
</dbReference>
<dbReference type="SMART" id="SM00487">
    <property type="entry name" value="DEXDc"/>
    <property type="match status" value="1"/>
</dbReference>
<dbReference type="InterPro" id="IPR040980">
    <property type="entry name" value="SWI2_SNF2"/>
</dbReference>
<proteinExistence type="predicted"/>
<dbReference type="Pfam" id="PF22679">
    <property type="entry name" value="T1R_D3-like"/>
    <property type="match status" value="1"/>
</dbReference>
<dbReference type="SUPFAM" id="SSF52540">
    <property type="entry name" value="P-loop containing nucleoside triphosphate hydrolases"/>
    <property type="match status" value="2"/>
</dbReference>
<reference evidence="2" key="1">
    <citation type="journal article" date="2020" name="MBio">
        <title>'Candidatus Ethanoperedens,' a Thermophilic Genus of Archaea Mediating the Anaerobic Oxidation of Ethane.</title>
        <authorList>
            <person name="Hahn C.J."/>
            <person name="Laso-Perez R."/>
            <person name="Vulcano F."/>
            <person name="Vaziourakis K.M."/>
            <person name="Stokke R."/>
            <person name="Steen I.H."/>
            <person name="Teske A."/>
            <person name="Boetius A."/>
            <person name="Liebeke M."/>
            <person name="Amann R."/>
            <person name="Knittel K."/>
            <person name="Wegener G."/>
        </authorList>
    </citation>
    <scope>NUCLEOTIDE SEQUENCE</scope>
    <source>
        <strain evidence="2">GoM-Arc1-LC-WB58</strain>
    </source>
</reference>
<keyword evidence="2" id="KW-0347">Helicase</keyword>
<dbReference type="PROSITE" id="PS51192">
    <property type="entry name" value="HELICASE_ATP_BIND_1"/>
    <property type="match status" value="1"/>
</dbReference>
<dbReference type="GO" id="GO:0009035">
    <property type="term" value="F:type I site-specific deoxyribonuclease activity"/>
    <property type="evidence" value="ECO:0007669"/>
    <property type="project" value="UniProtKB-EC"/>
</dbReference>
<dbReference type="InterPro" id="IPR027417">
    <property type="entry name" value="P-loop_NTPase"/>
</dbReference>
<name>A0A848DAU9_9EURY</name>
<evidence type="ECO:0000313" key="3">
    <source>
        <dbReference type="Proteomes" id="UP000606580"/>
    </source>
</evidence>
<evidence type="ECO:0000259" key="1">
    <source>
        <dbReference type="PROSITE" id="PS51192"/>
    </source>
</evidence>
<keyword evidence="2" id="KW-0067">ATP-binding</keyword>
<dbReference type="Pfam" id="PF18766">
    <property type="entry name" value="SWI2_SNF2"/>
    <property type="match status" value="1"/>
</dbReference>
<keyword evidence="2" id="KW-0378">Hydrolase</keyword>
<accession>A0A848DAU9</accession>
<dbReference type="GO" id="GO:0005524">
    <property type="term" value="F:ATP binding"/>
    <property type="evidence" value="ECO:0007669"/>
    <property type="project" value="UniProtKB-KW"/>
</dbReference>
<dbReference type="InterPro" id="IPR014001">
    <property type="entry name" value="Helicase_ATP-bd"/>
</dbReference>